<dbReference type="InterPro" id="IPR021958">
    <property type="entry name" value="DUF3575"/>
</dbReference>
<protein>
    <recommendedName>
        <fullName evidence="5">DUF3575 domain-containing protein</fullName>
    </recommendedName>
</protein>
<gene>
    <name evidence="3" type="ORF">HMPREF9450_00379</name>
</gene>
<accession>G5H619</accession>
<dbReference type="OrthoDB" id="1060107at2"/>
<evidence type="ECO:0000313" key="4">
    <source>
        <dbReference type="Proteomes" id="UP000006008"/>
    </source>
</evidence>
<comment type="caution">
    <text evidence="3">The sequence shown here is derived from an EMBL/GenBank/DDBJ whole genome shotgun (WGS) entry which is preliminary data.</text>
</comment>
<dbReference type="AlphaFoldDB" id="G5H619"/>
<keyword evidence="4" id="KW-1185">Reference proteome</keyword>
<evidence type="ECO:0008006" key="5">
    <source>
        <dbReference type="Google" id="ProtNLM"/>
    </source>
</evidence>
<name>G5H619_9BACT</name>
<dbReference type="STRING" id="742725.HMPREF9450_00379"/>
<feature type="signal peptide" evidence="2">
    <location>
        <begin position="1"/>
        <end position="20"/>
    </location>
</feature>
<keyword evidence="2" id="KW-0732">Signal</keyword>
<dbReference type="EMBL" id="ADLD01000004">
    <property type="protein sequence ID" value="EHB93113.1"/>
    <property type="molecule type" value="Genomic_DNA"/>
</dbReference>
<organism evidence="3 4">
    <name type="scientific">Alistipes indistinctus YIT 12060</name>
    <dbReference type="NCBI Taxonomy" id="742725"/>
    <lineage>
        <taxon>Bacteria</taxon>
        <taxon>Pseudomonadati</taxon>
        <taxon>Bacteroidota</taxon>
        <taxon>Bacteroidia</taxon>
        <taxon>Bacteroidales</taxon>
        <taxon>Rikenellaceae</taxon>
        <taxon>Alistipes</taxon>
    </lineage>
</organism>
<dbReference type="Gene3D" id="3.30.1330.60">
    <property type="entry name" value="OmpA-like domain"/>
    <property type="match status" value="1"/>
</dbReference>
<dbReference type="Pfam" id="PF12099">
    <property type="entry name" value="DUF3575"/>
    <property type="match status" value="1"/>
</dbReference>
<dbReference type="RefSeq" id="WP_009133185.1">
    <property type="nucleotide sequence ID" value="NZ_CP102250.1"/>
</dbReference>
<dbReference type="HOGENOM" id="CLU_055247_1_0_10"/>
<dbReference type="Proteomes" id="UP000006008">
    <property type="component" value="Unassembled WGS sequence"/>
</dbReference>
<evidence type="ECO:0000313" key="3">
    <source>
        <dbReference type="EMBL" id="EHB93113.1"/>
    </source>
</evidence>
<feature type="region of interest" description="Disordered" evidence="1">
    <location>
        <begin position="156"/>
        <end position="232"/>
    </location>
</feature>
<evidence type="ECO:0000256" key="2">
    <source>
        <dbReference type="SAM" id="SignalP"/>
    </source>
</evidence>
<dbReference type="PATRIC" id="fig|742725.3.peg.424"/>
<dbReference type="SUPFAM" id="SSF103088">
    <property type="entry name" value="OmpA-like"/>
    <property type="match status" value="1"/>
</dbReference>
<dbReference type="GeneID" id="92816801"/>
<proteinExistence type="predicted"/>
<feature type="chain" id="PRO_5003477712" description="DUF3575 domain-containing protein" evidence="2">
    <location>
        <begin position="21"/>
        <end position="408"/>
    </location>
</feature>
<evidence type="ECO:0000256" key="1">
    <source>
        <dbReference type="SAM" id="MobiDB-lite"/>
    </source>
</evidence>
<dbReference type="InterPro" id="IPR036737">
    <property type="entry name" value="OmpA-like_sf"/>
</dbReference>
<reference evidence="3 4" key="1">
    <citation type="submission" date="2011-08" db="EMBL/GenBank/DDBJ databases">
        <title>The Genome Sequence of Alistipes indistinctus YIT 12060.</title>
        <authorList>
            <consortium name="The Broad Institute Genome Sequencing Platform"/>
            <person name="Earl A."/>
            <person name="Ward D."/>
            <person name="Feldgarden M."/>
            <person name="Gevers D."/>
            <person name="Morotomi M."/>
            <person name="Young S.K."/>
            <person name="Zeng Q."/>
            <person name="Gargeya S."/>
            <person name="Fitzgerald M."/>
            <person name="Haas B."/>
            <person name="Abouelleil A."/>
            <person name="Alvarado L."/>
            <person name="Arachchi H.M."/>
            <person name="Berlin A."/>
            <person name="Brown A."/>
            <person name="Chapman S.B."/>
            <person name="Chen Z."/>
            <person name="Dunbar C."/>
            <person name="Freedman E."/>
            <person name="Gearin G."/>
            <person name="Gellesch M."/>
            <person name="Goldberg J."/>
            <person name="Griggs A."/>
            <person name="Gujja S."/>
            <person name="Heiman D."/>
            <person name="Howarth C."/>
            <person name="Larson L."/>
            <person name="Lui A."/>
            <person name="MacDonald P.J.P."/>
            <person name="Montmayeur A."/>
            <person name="Murphy C."/>
            <person name="Neiman D."/>
            <person name="Pearson M."/>
            <person name="Priest M."/>
            <person name="Roberts A."/>
            <person name="Saif S."/>
            <person name="Shea T."/>
            <person name="Shenoy N."/>
            <person name="Sisk P."/>
            <person name="Stolte C."/>
            <person name="Sykes S."/>
            <person name="Wortman J."/>
            <person name="Nusbaum C."/>
            <person name="Birren B."/>
        </authorList>
    </citation>
    <scope>NUCLEOTIDE SEQUENCE [LARGE SCALE GENOMIC DNA]</scope>
    <source>
        <strain evidence="3 4">YIT 12060</strain>
    </source>
</reference>
<sequence length="408" mass="44987">MRLRRWMLVAAVFVPLSLSAGQDADLACDHGRQETPAAEDTCRVVFRFSPKKLMFQAPFRGNETGIARLTEMIRQHRDSIEADRAKIRVEGYCPSYGSVEANLAAAKNRSNQVKSYFITHERLREEHFRTFNSARAWNGQHDVVVVAYCMTGDRAADKRTAGAPGREGSISSGMGAARVGDDDTGGSTAGSVSPAVSLPDGPESGGPPDTPDDAPGSGNLSPGAVAAADRPVRETAPAPSFRMAVKTNLAVWAATVANLGVEFGFGRHYSVDVPVIYSPYTVRRVYRMNLFAVQPEFRYWLDRPFRGHFFGFHLHSGGFNIAVDARTRYQDCRPFWGAGISYGYVVPLNRCWGAEFTLGAGFVNVKYDQFYNIPNGARYGHGLTHTYWGVTRAGITLLYRFGFKKEDR</sequence>
<dbReference type="eggNOG" id="COG2885">
    <property type="taxonomic scope" value="Bacteria"/>
</dbReference>